<dbReference type="PROSITE" id="PS00409">
    <property type="entry name" value="PROKAR_NTER_METHYL"/>
    <property type="match status" value="1"/>
</dbReference>
<keyword evidence="1" id="KW-1133">Transmembrane helix</keyword>
<evidence type="ECO:0000313" key="3">
    <source>
        <dbReference type="Proteomes" id="UP001248581"/>
    </source>
</evidence>
<keyword evidence="3" id="KW-1185">Reference proteome</keyword>
<dbReference type="Pfam" id="PF16732">
    <property type="entry name" value="ComP_DUS"/>
    <property type="match status" value="1"/>
</dbReference>
<dbReference type="Pfam" id="PF07963">
    <property type="entry name" value="N_methyl"/>
    <property type="match status" value="1"/>
</dbReference>
<gene>
    <name evidence="2" type="ORF">RI845_13995</name>
</gene>
<keyword evidence="1" id="KW-0472">Membrane</keyword>
<dbReference type="Gene3D" id="3.30.700.10">
    <property type="entry name" value="Glycoprotein, Type 4 Pilin"/>
    <property type="match status" value="1"/>
</dbReference>
<dbReference type="InterPro" id="IPR031982">
    <property type="entry name" value="PilE-like"/>
</dbReference>
<accession>A0ABY9TFR7</accession>
<dbReference type="EMBL" id="CP134146">
    <property type="protein sequence ID" value="WNC67623.1"/>
    <property type="molecule type" value="Genomic_DNA"/>
</dbReference>
<dbReference type="RefSeq" id="WP_348386782.1">
    <property type="nucleotide sequence ID" value="NZ_CP134146.1"/>
</dbReference>
<dbReference type="NCBIfam" id="TIGR02532">
    <property type="entry name" value="IV_pilin_GFxxxE"/>
    <property type="match status" value="1"/>
</dbReference>
<dbReference type="PANTHER" id="PTHR30093:SF47">
    <property type="entry name" value="TYPE IV PILUS NON-CORE MINOR PILIN PILE"/>
    <property type="match status" value="1"/>
</dbReference>
<evidence type="ECO:0000313" key="2">
    <source>
        <dbReference type="EMBL" id="WNC67623.1"/>
    </source>
</evidence>
<sequence>MKINRGFSLIELMVVVAIIGIIAGIAYPSFSDSAKKARRSDGKTAMLSVLLAQKKYRGNCPSYATAIGGSGYKCGAAIPVSADTENGYYKLSVSGANANSFTITATAQGTQTSDTDCTPLKIEVSPTYPKGNKTPASCW</sequence>
<protein>
    <submittedName>
        <fullName evidence="2">Type IV pilin protein</fullName>
    </submittedName>
</protein>
<dbReference type="SUPFAM" id="SSF54523">
    <property type="entry name" value="Pili subunits"/>
    <property type="match status" value="1"/>
</dbReference>
<organism evidence="2 3">
    <name type="scientific">Thalassotalea nanhaiensis</name>
    <dbReference type="NCBI Taxonomy" id="3065648"/>
    <lineage>
        <taxon>Bacteria</taxon>
        <taxon>Pseudomonadati</taxon>
        <taxon>Pseudomonadota</taxon>
        <taxon>Gammaproteobacteria</taxon>
        <taxon>Alteromonadales</taxon>
        <taxon>Colwelliaceae</taxon>
        <taxon>Thalassotalea</taxon>
    </lineage>
</organism>
<proteinExistence type="predicted"/>
<dbReference type="Proteomes" id="UP001248581">
    <property type="component" value="Chromosome"/>
</dbReference>
<feature type="transmembrane region" description="Helical" evidence="1">
    <location>
        <begin position="6"/>
        <end position="30"/>
    </location>
</feature>
<evidence type="ECO:0000256" key="1">
    <source>
        <dbReference type="SAM" id="Phobius"/>
    </source>
</evidence>
<dbReference type="InterPro" id="IPR045584">
    <property type="entry name" value="Pilin-like"/>
</dbReference>
<dbReference type="InterPro" id="IPR012902">
    <property type="entry name" value="N_methyl_site"/>
</dbReference>
<keyword evidence="1" id="KW-0812">Transmembrane</keyword>
<name>A0ABY9TFR7_9GAMM</name>
<dbReference type="PANTHER" id="PTHR30093">
    <property type="entry name" value="GENERAL SECRETION PATHWAY PROTEIN G"/>
    <property type="match status" value="1"/>
</dbReference>
<reference evidence="3" key="1">
    <citation type="submission" date="2023-09" db="EMBL/GenBank/DDBJ databases">
        <authorList>
            <person name="Li S."/>
            <person name="Li X."/>
            <person name="Zhang C."/>
            <person name="Zhao Z."/>
        </authorList>
    </citation>
    <scope>NUCLEOTIDE SEQUENCE [LARGE SCALE GENOMIC DNA]</scope>
    <source>
        <strain evidence="3">SQ345</strain>
    </source>
</reference>